<dbReference type="Proteomes" id="UP000593892">
    <property type="component" value="Chromosome"/>
</dbReference>
<dbReference type="KEGG" id="pfer:IRI77_15820"/>
<organism evidence="2 3">
    <name type="scientific">Paludibaculum fermentans</name>
    <dbReference type="NCBI Taxonomy" id="1473598"/>
    <lineage>
        <taxon>Bacteria</taxon>
        <taxon>Pseudomonadati</taxon>
        <taxon>Acidobacteriota</taxon>
        <taxon>Terriglobia</taxon>
        <taxon>Bryobacterales</taxon>
        <taxon>Bryobacteraceae</taxon>
        <taxon>Paludibaculum</taxon>
    </lineage>
</organism>
<evidence type="ECO:0000313" key="2">
    <source>
        <dbReference type="EMBL" id="QOY91355.1"/>
    </source>
</evidence>
<feature type="transmembrane region" description="Helical" evidence="1">
    <location>
        <begin position="183"/>
        <end position="205"/>
    </location>
</feature>
<keyword evidence="1" id="KW-0812">Transmembrane</keyword>
<keyword evidence="3" id="KW-1185">Reference proteome</keyword>
<dbReference type="RefSeq" id="WP_194453010.1">
    <property type="nucleotide sequence ID" value="NZ_CP063849.1"/>
</dbReference>
<protein>
    <submittedName>
        <fullName evidence="2">Uncharacterized protein</fullName>
    </submittedName>
</protein>
<feature type="transmembrane region" description="Helical" evidence="1">
    <location>
        <begin position="20"/>
        <end position="41"/>
    </location>
</feature>
<dbReference type="Pfam" id="PF05552">
    <property type="entry name" value="MS_channel_1st_1"/>
    <property type="match status" value="1"/>
</dbReference>
<dbReference type="InterPro" id="IPR008910">
    <property type="entry name" value="MSC_TM_helix"/>
</dbReference>
<evidence type="ECO:0000256" key="1">
    <source>
        <dbReference type="SAM" id="Phobius"/>
    </source>
</evidence>
<reference evidence="2 3" key="1">
    <citation type="submission" date="2020-10" db="EMBL/GenBank/DDBJ databases">
        <title>Complete genome sequence of Paludibaculum fermentans P105T, a facultatively anaerobic acidobacterium capable of dissimilatory Fe(III) reduction.</title>
        <authorList>
            <person name="Dedysh S.N."/>
            <person name="Beletsky A.V."/>
            <person name="Kulichevskaya I.S."/>
            <person name="Mardanov A.V."/>
            <person name="Ravin N.V."/>
        </authorList>
    </citation>
    <scope>NUCLEOTIDE SEQUENCE [LARGE SCALE GENOMIC DNA]</scope>
    <source>
        <strain evidence="2 3">P105</strain>
    </source>
</reference>
<dbReference type="AlphaFoldDB" id="A0A7S7NX03"/>
<sequence length="233" mass="25401">MIRTLQEVLERVIARFYNQITTYLPPLIVAAAILVLTFLLAKFCQWLLTRLFKGVAFDRFLRETGISSVVDDSGHLHGVSIAAQCVFWLVLAGGVLSALSVFDTKLTTQFVETAIFLFPKVVTAGVIVFAGIWLGRYFGRAILVWAHNEALPHARRIAAGVRALVVCIAIVAASDTLGFAPNVFLAAFIIVVGGAALAASLAVGLGGRQTVQRFMEEDTRHAAEPEEPLWRHL</sequence>
<feature type="transmembrane region" description="Helical" evidence="1">
    <location>
        <begin position="81"/>
        <end position="102"/>
    </location>
</feature>
<proteinExistence type="predicted"/>
<keyword evidence="1" id="KW-1133">Transmembrane helix</keyword>
<dbReference type="EMBL" id="CP063849">
    <property type="protein sequence ID" value="QOY91355.1"/>
    <property type="molecule type" value="Genomic_DNA"/>
</dbReference>
<accession>A0A7S7NX03</accession>
<evidence type="ECO:0000313" key="3">
    <source>
        <dbReference type="Proteomes" id="UP000593892"/>
    </source>
</evidence>
<name>A0A7S7NX03_PALFE</name>
<feature type="transmembrane region" description="Helical" evidence="1">
    <location>
        <begin position="114"/>
        <end position="138"/>
    </location>
</feature>
<keyword evidence="1" id="KW-0472">Membrane</keyword>
<gene>
    <name evidence="2" type="ORF">IRI77_15820</name>
</gene>